<name>A0A2A4GDE0_9FLAO</name>
<dbReference type="PANTHER" id="PTHR22935">
    <property type="entry name" value="PENICILLIN-BINDING PROTEIN"/>
    <property type="match status" value="1"/>
</dbReference>
<organism evidence="3 4">
    <name type="scientific">Sediminicola luteus</name>
    <dbReference type="NCBI Taxonomy" id="319238"/>
    <lineage>
        <taxon>Bacteria</taxon>
        <taxon>Pseudomonadati</taxon>
        <taxon>Bacteroidota</taxon>
        <taxon>Flavobacteriia</taxon>
        <taxon>Flavobacteriales</taxon>
        <taxon>Flavobacteriaceae</taxon>
        <taxon>Sediminicola</taxon>
    </lineage>
</organism>
<sequence length="380" mass="41597">MVSYIMVTFLIAISLNVSNMPGKNMYILILGLLVLTKIDAQNKQTDQITKEQSELIKEQLEAFPEKAQLAVAIIDNGSVNYYGVLRKQDEVQVVVNRDSVFEIGSITKVFTATLLADFVVNGKVDLDDTINGYLGFTLKDDVQITFKQLATHTSGLPRLPKSLSSPTLDLTNPYKTFDRERLKEDLSVHLKMSSTPGTKSEYSNLGVGLLGFVLGEMEGASYGELVTGKIFDRFQMTHTTTNRSTVKDKLVKGLNDDGEEVSQWDLAILMGAGGVVSTTADLAKFALAQFDEANASLALTRKPHYKATESFSTGLAWGIVKQDADAVWYWHNGGTGGYSASMIIDVENKNGVIVLSNISALGKLTKKVMDLSPELMKTLE</sequence>
<gene>
    <name evidence="3" type="ORF">B7P33_01425</name>
</gene>
<dbReference type="Proteomes" id="UP000219559">
    <property type="component" value="Unassembled WGS sequence"/>
</dbReference>
<dbReference type="EMBL" id="NBWU01000001">
    <property type="protein sequence ID" value="PCE65990.1"/>
    <property type="molecule type" value="Genomic_DNA"/>
</dbReference>
<evidence type="ECO:0000259" key="2">
    <source>
        <dbReference type="Pfam" id="PF00144"/>
    </source>
</evidence>
<keyword evidence="4" id="KW-1185">Reference proteome</keyword>
<feature type="domain" description="Beta-lactamase-related" evidence="2">
    <location>
        <begin position="67"/>
        <end position="359"/>
    </location>
</feature>
<dbReference type="InterPro" id="IPR051478">
    <property type="entry name" value="Beta-lactamase-like_AB/R"/>
</dbReference>
<dbReference type="PANTHER" id="PTHR22935:SF95">
    <property type="entry name" value="BETA-LACTAMASE-LIKE 1-RELATED"/>
    <property type="match status" value="1"/>
</dbReference>
<comment type="similarity">
    <text evidence="1">Belongs to the beta-lactamase family.</text>
</comment>
<evidence type="ECO:0000256" key="1">
    <source>
        <dbReference type="ARBA" id="ARBA00038473"/>
    </source>
</evidence>
<dbReference type="Pfam" id="PF00144">
    <property type="entry name" value="Beta-lactamase"/>
    <property type="match status" value="1"/>
</dbReference>
<reference evidence="3 4" key="1">
    <citation type="submission" date="2017-04" db="EMBL/GenBank/DDBJ databases">
        <title>A new member of the family Flavobacteriaceae isolated from ascidians.</title>
        <authorList>
            <person name="Chen L."/>
        </authorList>
    </citation>
    <scope>NUCLEOTIDE SEQUENCE [LARGE SCALE GENOMIC DNA]</scope>
    <source>
        <strain evidence="3 4">HQA918</strain>
    </source>
</reference>
<comment type="caution">
    <text evidence="3">The sequence shown here is derived from an EMBL/GenBank/DDBJ whole genome shotgun (WGS) entry which is preliminary data.</text>
</comment>
<dbReference type="OrthoDB" id="9793489at2"/>
<dbReference type="Gene3D" id="3.40.710.10">
    <property type="entry name" value="DD-peptidase/beta-lactamase superfamily"/>
    <property type="match status" value="1"/>
</dbReference>
<proteinExistence type="inferred from homology"/>
<protein>
    <recommendedName>
        <fullName evidence="2">Beta-lactamase-related domain-containing protein</fullName>
    </recommendedName>
</protein>
<dbReference type="SUPFAM" id="SSF56601">
    <property type="entry name" value="beta-lactamase/transpeptidase-like"/>
    <property type="match status" value="1"/>
</dbReference>
<accession>A0A2A4GDE0</accession>
<dbReference type="AlphaFoldDB" id="A0A2A4GDE0"/>
<evidence type="ECO:0000313" key="3">
    <source>
        <dbReference type="EMBL" id="PCE65990.1"/>
    </source>
</evidence>
<evidence type="ECO:0000313" key="4">
    <source>
        <dbReference type="Proteomes" id="UP000219559"/>
    </source>
</evidence>
<dbReference type="InterPro" id="IPR001466">
    <property type="entry name" value="Beta-lactam-related"/>
</dbReference>
<dbReference type="InterPro" id="IPR012338">
    <property type="entry name" value="Beta-lactam/transpept-like"/>
</dbReference>